<feature type="chain" id="PRO_5016081542" evidence="1">
    <location>
        <begin position="24"/>
        <end position="99"/>
    </location>
</feature>
<comment type="caution">
    <text evidence="2">The sequence shown here is derived from an EMBL/GenBank/DDBJ whole genome shotgun (WGS) entry which is preliminary data.</text>
</comment>
<dbReference type="EMBL" id="QKTW01000020">
    <property type="protein sequence ID" value="PZF72056.1"/>
    <property type="molecule type" value="Genomic_DNA"/>
</dbReference>
<dbReference type="OrthoDB" id="894202at2"/>
<evidence type="ECO:0000256" key="1">
    <source>
        <dbReference type="SAM" id="SignalP"/>
    </source>
</evidence>
<reference evidence="2 3" key="1">
    <citation type="submission" date="2018-06" db="EMBL/GenBank/DDBJ databases">
        <title>Mucibacter soli gen. nov., sp. nov., a new member of the family Chitinophagaceae producing mucin.</title>
        <authorList>
            <person name="Kim M.-K."/>
            <person name="Park S."/>
            <person name="Kim T.-S."/>
            <person name="Joung Y."/>
            <person name="Han J.-H."/>
            <person name="Kim S.B."/>
        </authorList>
    </citation>
    <scope>NUCLEOTIDE SEQUENCE [LARGE SCALE GENOMIC DNA]</scope>
    <source>
        <strain evidence="2 3">R1-15</strain>
    </source>
</reference>
<keyword evidence="1" id="KW-0732">Signal</keyword>
<feature type="signal peptide" evidence="1">
    <location>
        <begin position="1"/>
        <end position="23"/>
    </location>
</feature>
<dbReference type="AlphaFoldDB" id="A0A2W2BEP4"/>
<evidence type="ECO:0000313" key="2">
    <source>
        <dbReference type="EMBL" id="PZF72056.1"/>
    </source>
</evidence>
<organism evidence="2 3">
    <name type="scientific">Taibaiella soli</name>
    <dbReference type="NCBI Taxonomy" id="1649169"/>
    <lineage>
        <taxon>Bacteria</taxon>
        <taxon>Pseudomonadati</taxon>
        <taxon>Bacteroidota</taxon>
        <taxon>Chitinophagia</taxon>
        <taxon>Chitinophagales</taxon>
        <taxon>Chitinophagaceae</taxon>
        <taxon>Taibaiella</taxon>
    </lineage>
</organism>
<dbReference type="RefSeq" id="WP_110999869.1">
    <property type="nucleotide sequence ID" value="NZ_QKTW01000020.1"/>
</dbReference>
<dbReference type="Proteomes" id="UP000248745">
    <property type="component" value="Unassembled WGS sequence"/>
</dbReference>
<dbReference type="SUPFAM" id="SSF160574">
    <property type="entry name" value="BT0923-like"/>
    <property type="match status" value="1"/>
</dbReference>
<proteinExistence type="predicted"/>
<gene>
    <name evidence="2" type="ORF">DN068_15595</name>
</gene>
<dbReference type="Gene3D" id="3.10.450.360">
    <property type="match status" value="1"/>
</dbReference>
<protein>
    <submittedName>
        <fullName evidence="2">Uncharacterized protein</fullName>
    </submittedName>
</protein>
<keyword evidence="3" id="KW-1185">Reference proteome</keyword>
<evidence type="ECO:0000313" key="3">
    <source>
        <dbReference type="Proteomes" id="UP000248745"/>
    </source>
</evidence>
<name>A0A2W2BEP4_9BACT</name>
<sequence>MKKLIFSVLTVAFIATSASVVTAQSAAAPQTAQTQETKTKVDPASLPDAVKTTLAGDEYKDWQVNNAFEIKGATPYYEIELKKGDARNTVKLDKDGKKI</sequence>
<accession>A0A2W2BEP4</accession>